<name>H7EIX9_9SPIR</name>
<sequence length="324" mass="36277">MQKNTSTGDIWPEIERIAGVGGEFTLRDEEILRHKGKLLKFLRQFSQKAGDSVFLNIPVKADVLDMDVCRAVSELYASLDIEFAGVSRGGNYLFDKKFFSSRAKTLNTLGLVFGFVMDFALVPGDSVRLFRDRLDFALSLYPNHVSFPQVSGGTKPKPTATFSTQDISMCAAVANAVETFYSAGRAVTWFLSSLAPLRMTPSAFFRDFSEWQELNNCGLSSSWRPGDASHGEIERMQLEFLSFKFEEKGCRELFEVVSNVVRLNGALSRCFGEGEECEVELSYNPDELLGAGAFDIKSFAENSIEEHSRVRVFMGDYGPTYRYC</sequence>
<dbReference type="OrthoDB" id="9801424at2"/>
<dbReference type="Proteomes" id="UP000003571">
    <property type="component" value="Unassembled WGS sequence"/>
</dbReference>
<dbReference type="STRING" id="907348.TresaDRAFT_2078"/>
<comment type="caution">
    <text evidence="1">The sequence shown here is derived from an EMBL/GenBank/DDBJ whole genome shotgun (WGS) entry which is preliminary data.</text>
</comment>
<protein>
    <submittedName>
        <fullName evidence="1">Uncharacterized protein</fullName>
    </submittedName>
</protein>
<keyword evidence="2" id="KW-1185">Reference proteome</keyword>
<organism evidence="1 2">
    <name type="scientific">Treponema saccharophilum DSM 2985</name>
    <dbReference type="NCBI Taxonomy" id="907348"/>
    <lineage>
        <taxon>Bacteria</taxon>
        <taxon>Pseudomonadati</taxon>
        <taxon>Spirochaetota</taxon>
        <taxon>Spirochaetia</taxon>
        <taxon>Spirochaetales</taxon>
        <taxon>Treponemataceae</taxon>
        <taxon>Treponema</taxon>
    </lineage>
</organism>
<evidence type="ECO:0000313" key="2">
    <source>
        <dbReference type="Proteomes" id="UP000003571"/>
    </source>
</evidence>
<dbReference type="eggNOG" id="COG1032">
    <property type="taxonomic scope" value="Bacteria"/>
</dbReference>
<dbReference type="PATRIC" id="fig|907348.3.peg.789"/>
<dbReference type="EMBL" id="AGRW01000039">
    <property type="protein sequence ID" value="EIC02436.1"/>
    <property type="molecule type" value="Genomic_DNA"/>
</dbReference>
<evidence type="ECO:0000313" key="1">
    <source>
        <dbReference type="EMBL" id="EIC02436.1"/>
    </source>
</evidence>
<accession>H7EIX9</accession>
<proteinExistence type="predicted"/>
<dbReference type="AlphaFoldDB" id="H7EIX9"/>
<reference evidence="1 2" key="1">
    <citation type="submission" date="2011-09" db="EMBL/GenBank/DDBJ databases">
        <title>The draft genome of Treponema saccharophilum DSM 2985.</title>
        <authorList>
            <consortium name="US DOE Joint Genome Institute (JGI-PGF)"/>
            <person name="Lucas S."/>
            <person name="Copeland A."/>
            <person name="Lapidus A."/>
            <person name="Glavina del Rio T."/>
            <person name="Dalin E."/>
            <person name="Tice H."/>
            <person name="Bruce D."/>
            <person name="Goodwin L."/>
            <person name="Pitluck S."/>
            <person name="Peters L."/>
            <person name="Kyrpides N."/>
            <person name="Mavromatis K."/>
            <person name="Ivanova N."/>
            <person name="Markowitz V."/>
            <person name="Cheng J.-F."/>
            <person name="Hugenholtz P."/>
            <person name="Woyke T."/>
            <person name="Wu D."/>
            <person name="Gronow S."/>
            <person name="Wellnitz S."/>
            <person name="Brambilla E."/>
            <person name="Klenk H.-P."/>
            <person name="Eisen J.A."/>
        </authorList>
    </citation>
    <scope>NUCLEOTIDE SEQUENCE [LARGE SCALE GENOMIC DNA]</scope>
    <source>
        <strain evidence="1 2">DSM 2985</strain>
    </source>
</reference>
<dbReference type="RefSeq" id="WP_002703094.1">
    <property type="nucleotide sequence ID" value="NZ_AGRW01000039.1"/>
</dbReference>
<gene>
    <name evidence="1" type="ORF">TresaDRAFT_2078</name>
</gene>